<evidence type="ECO:0000256" key="1">
    <source>
        <dbReference type="SAM" id="Phobius"/>
    </source>
</evidence>
<evidence type="ECO:0000313" key="3">
    <source>
        <dbReference type="Proteomes" id="UP000240317"/>
    </source>
</evidence>
<keyword evidence="1" id="KW-1133">Transmembrane helix</keyword>
<accession>A0A2T3W9F3</accession>
<proteinExistence type="predicted"/>
<name>A0A2T3W9F3_9DEIO</name>
<feature type="transmembrane region" description="Helical" evidence="1">
    <location>
        <begin position="49"/>
        <end position="73"/>
    </location>
</feature>
<dbReference type="Proteomes" id="UP000240317">
    <property type="component" value="Unassembled WGS sequence"/>
</dbReference>
<evidence type="ECO:0000313" key="2">
    <source>
        <dbReference type="EMBL" id="PTA68383.1"/>
    </source>
</evidence>
<keyword evidence="3" id="KW-1185">Reference proteome</keyword>
<organism evidence="2 3">
    <name type="scientific">Deinococcus arcticus</name>
    <dbReference type="NCBI Taxonomy" id="2136176"/>
    <lineage>
        <taxon>Bacteria</taxon>
        <taxon>Thermotogati</taxon>
        <taxon>Deinococcota</taxon>
        <taxon>Deinococci</taxon>
        <taxon>Deinococcales</taxon>
        <taxon>Deinococcaceae</taxon>
        <taxon>Deinococcus</taxon>
    </lineage>
</organism>
<dbReference type="RefSeq" id="WP_107137611.1">
    <property type="nucleotide sequence ID" value="NZ_PYSV01000006.1"/>
</dbReference>
<dbReference type="AlphaFoldDB" id="A0A2T3W9F3"/>
<feature type="transmembrane region" description="Helical" evidence="1">
    <location>
        <begin position="12"/>
        <end position="37"/>
    </location>
</feature>
<sequence length="167" mass="17410">MTAVPRSFDRLLWVLHLGSSLSLGLLWLGVVGLTLVLVTAGGRLPGPALGLTLLGLVVNLSASGHLRVALATARGSGHLHGEVSERLRAAGQRFLYAAPIWGLALVLMPGTLRPGSTAQARGHWAAMLAPDQLLMGLTALALPLLLLVLAGWLDEGRVLVDQSQGVV</sequence>
<reference evidence="2 3" key="1">
    <citation type="submission" date="2018-03" db="EMBL/GenBank/DDBJ databases">
        <title>Draft genome of Deinococcus sp. OD32.</title>
        <authorList>
            <person name="Wang X.-P."/>
            <person name="Du Z.-J."/>
        </authorList>
    </citation>
    <scope>NUCLEOTIDE SEQUENCE [LARGE SCALE GENOMIC DNA]</scope>
    <source>
        <strain evidence="2 3">OD32</strain>
    </source>
</reference>
<keyword evidence="1" id="KW-0812">Transmembrane</keyword>
<feature type="transmembrane region" description="Helical" evidence="1">
    <location>
        <begin position="132"/>
        <end position="153"/>
    </location>
</feature>
<gene>
    <name evidence="2" type="ORF">C8263_08090</name>
</gene>
<feature type="transmembrane region" description="Helical" evidence="1">
    <location>
        <begin position="94"/>
        <end position="112"/>
    </location>
</feature>
<keyword evidence="1" id="KW-0472">Membrane</keyword>
<protein>
    <submittedName>
        <fullName evidence="2">Uncharacterized protein</fullName>
    </submittedName>
</protein>
<dbReference type="EMBL" id="PYSV01000006">
    <property type="protein sequence ID" value="PTA68383.1"/>
    <property type="molecule type" value="Genomic_DNA"/>
</dbReference>
<comment type="caution">
    <text evidence="2">The sequence shown here is derived from an EMBL/GenBank/DDBJ whole genome shotgun (WGS) entry which is preliminary data.</text>
</comment>